<evidence type="ECO:0000259" key="7">
    <source>
        <dbReference type="Pfam" id="PF22029"/>
    </source>
</evidence>
<keyword evidence="2" id="KW-0805">Transcription regulation</keyword>
<evidence type="ECO:0000256" key="2">
    <source>
        <dbReference type="ARBA" id="ARBA00023015"/>
    </source>
</evidence>
<evidence type="ECO:0000259" key="6">
    <source>
        <dbReference type="Pfam" id="PF08281"/>
    </source>
</evidence>
<dbReference type="PANTHER" id="PTHR43133">
    <property type="entry name" value="RNA POLYMERASE ECF-TYPE SIGMA FACTO"/>
    <property type="match status" value="1"/>
</dbReference>
<dbReference type="EMBL" id="NRRL01000008">
    <property type="protein sequence ID" value="MBK1667526.1"/>
    <property type="molecule type" value="Genomic_DNA"/>
</dbReference>
<dbReference type="Pfam" id="PF08281">
    <property type="entry name" value="Sigma70_r4_2"/>
    <property type="match status" value="1"/>
</dbReference>
<comment type="similarity">
    <text evidence="1">Belongs to the sigma-70 factor family. ECF subfamily.</text>
</comment>
<sequence>MAIEEHIPALRRYARALVRDSDRADDLVQDCLERGISRFAQFQPGTNLRTWLFTILHNLHCDTLRRQSRRGVHVPIDDWMEIAQTSAEQPRAMHLRDFRRAFRGLQESDQQILLLIGVEGFTYEEAAEVLDVAVGTVKSRLFRARDRLKTREIEMNTPKVGAERRAGDNAGDNAVAN</sequence>
<dbReference type="SUPFAM" id="SSF88659">
    <property type="entry name" value="Sigma3 and sigma4 domains of RNA polymerase sigma factors"/>
    <property type="match status" value="1"/>
</dbReference>
<dbReference type="CDD" id="cd06171">
    <property type="entry name" value="Sigma70_r4"/>
    <property type="match status" value="1"/>
</dbReference>
<evidence type="ECO:0000256" key="1">
    <source>
        <dbReference type="ARBA" id="ARBA00010641"/>
    </source>
</evidence>
<dbReference type="InterPro" id="IPR039425">
    <property type="entry name" value="RNA_pol_sigma-70-like"/>
</dbReference>
<evidence type="ECO:0000256" key="4">
    <source>
        <dbReference type="ARBA" id="ARBA00023163"/>
    </source>
</evidence>
<dbReference type="InterPro" id="IPR013324">
    <property type="entry name" value="RNA_pol_sigma_r3/r4-like"/>
</dbReference>
<dbReference type="NCBIfam" id="TIGR02937">
    <property type="entry name" value="sigma70-ECF"/>
    <property type="match status" value="1"/>
</dbReference>
<dbReference type="Gene3D" id="1.10.10.10">
    <property type="entry name" value="Winged helix-like DNA-binding domain superfamily/Winged helix DNA-binding domain"/>
    <property type="match status" value="1"/>
</dbReference>
<name>A0ABS1DC63_9PROT</name>
<feature type="domain" description="RNA polymerase sigma factor 70 region 4 type 2" evidence="6">
    <location>
        <begin position="96"/>
        <end position="148"/>
    </location>
</feature>
<dbReference type="InterPro" id="IPR036388">
    <property type="entry name" value="WH-like_DNA-bd_sf"/>
</dbReference>
<gene>
    <name evidence="8" type="ORF">CKO28_05710</name>
</gene>
<keyword evidence="4" id="KW-0804">Transcription</keyword>
<feature type="compositionally biased region" description="Low complexity" evidence="5">
    <location>
        <begin position="168"/>
        <end position="177"/>
    </location>
</feature>
<evidence type="ECO:0000313" key="8">
    <source>
        <dbReference type="EMBL" id="MBK1667526.1"/>
    </source>
</evidence>
<dbReference type="Gene3D" id="1.10.1740.10">
    <property type="match status" value="1"/>
</dbReference>
<dbReference type="InterPro" id="IPR014284">
    <property type="entry name" value="RNA_pol_sigma-70_dom"/>
</dbReference>
<dbReference type="Pfam" id="PF22029">
    <property type="entry name" value="PhyR_sigma2"/>
    <property type="match status" value="1"/>
</dbReference>
<protein>
    <recommendedName>
        <fullName evidence="10">RNA polymerase subunit sigma</fullName>
    </recommendedName>
</protein>
<feature type="domain" description="PhyR sigma2" evidence="7">
    <location>
        <begin position="3"/>
        <end position="57"/>
    </location>
</feature>
<dbReference type="InterPro" id="IPR053866">
    <property type="entry name" value="PhyR_sigma2"/>
</dbReference>
<organism evidence="8 9">
    <name type="scientific">Rhodovibrio sodomensis</name>
    <dbReference type="NCBI Taxonomy" id="1088"/>
    <lineage>
        <taxon>Bacteria</taxon>
        <taxon>Pseudomonadati</taxon>
        <taxon>Pseudomonadota</taxon>
        <taxon>Alphaproteobacteria</taxon>
        <taxon>Rhodospirillales</taxon>
        <taxon>Rhodovibrionaceae</taxon>
        <taxon>Rhodovibrio</taxon>
    </lineage>
</organism>
<keyword evidence="9" id="KW-1185">Reference proteome</keyword>
<evidence type="ECO:0008006" key="10">
    <source>
        <dbReference type="Google" id="ProtNLM"/>
    </source>
</evidence>
<comment type="caution">
    <text evidence="8">The sequence shown here is derived from an EMBL/GenBank/DDBJ whole genome shotgun (WGS) entry which is preliminary data.</text>
</comment>
<dbReference type="Proteomes" id="UP001296873">
    <property type="component" value="Unassembled WGS sequence"/>
</dbReference>
<dbReference type="PANTHER" id="PTHR43133:SF25">
    <property type="entry name" value="RNA POLYMERASE SIGMA FACTOR RFAY-RELATED"/>
    <property type="match status" value="1"/>
</dbReference>
<feature type="region of interest" description="Disordered" evidence="5">
    <location>
        <begin position="155"/>
        <end position="177"/>
    </location>
</feature>
<reference evidence="8 9" key="1">
    <citation type="journal article" date="2020" name="Microorganisms">
        <title>Osmotic Adaptation and Compatible Solute Biosynthesis of Phototrophic Bacteria as Revealed from Genome Analyses.</title>
        <authorList>
            <person name="Imhoff J.F."/>
            <person name="Rahn T."/>
            <person name="Kunzel S."/>
            <person name="Keller A."/>
            <person name="Neulinger S.C."/>
        </authorList>
    </citation>
    <scope>NUCLEOTIDE SEQUENCE [LARGE SCALE GENOMIC DNA]</scope>
    <source>
        <strain evidence="8 9">DSM 9895</strain>
    </source>
</reference>
<evidence type="ECO:0000256" key="5">
    <source>
        <dbReference type="SAM" id="MobiDB-lite"/>
    </source>
</evidence>
<evidence type="ECO:0000313" key="9">
    <source>
        <dbReference type="Proteomes" id="UP001296873"/>
    </source>
</evidence>
<accession>A0ABS1DC63</accession>
<proteinExistence type="inferred from homology"/>
<keyword evidence="3" id="KW-0731">Sigma factor</keyword>
<dbReference type="InterPro" id="IPR013249">
    <property type="entry name" value="RNA_pol_sigma70_r4_t2"/>
</dbReference>
<evidence type="ECO:0000256" key="3">
    <source>
        <dbReference type="ARBA" id="ARBA00023082"/>
    </source>
</evidence>
<dbReference type="SUPFAM" id="SSF88946">
    <property type="entry name" value="Sigma2 domain of RNA polymerase sigma factors"/>
    <property type="match status" value="1"/>
</dbReference>
<dbReference type="InterPro" id="IPR013325">
    <property type="entry name" value="RNA_pol_sigma_r2"/>
</dbReference>